<comment type="caution">
    <text evidence="1">The sequence shown here is derived from an EMBL/GenBank/DDBJ whole genome shotgun (WGS) entry which is preliminary data.</text>
</comment>
<evidence type="ECO:0000313" key="2">
    <source>
        <dbReference type="Proteomes" id="UP001163846"/>
    </source>
</evidence>
<sequence>MYFRQEVLEGLLRPPRSTMDQGKFVFVSSHVSEVQISRTRIILDYLRVVFVYVMCSVEEVCGNSVLGSAMLHPILTKHLLDALQDVNSREPYHQVEKTNSNPESNRVNTIERETSFDRDIVIRIPTPQEDESFCLAMSLAFRNMCPSSVNEGWIGCPLEVYLPKTRRELSVNARSKPISGSPAQASIAFRTQSTVSPMTHLQDRRILATCLVDTKFPLPAMVLNCQVGWRTVPLLIDSKSEHHPSFVTVRSIHFSLSSQNTFALSKTPVHFQARTSLRFARASVVASLISGLHRGIITVVCGNPIHEAYELNPRISQKQPAKPKSTAHPTLRVSNLTLLAAQADERPGAGSRRCLILQVWKGRPGSYGFREVGMVYCFVSVMRRKNNGNKGEDNDENEDADGAEVNAIESLGSTCQILVLSTTGSSQMKKIAVLKIWK</sequence>
<reference evidence="1" key="1">
    <citation type="submission" date="2022-08" db="EMBL/GenBank/DDBJ databases">
        <authorList>
            <consortium name="DOE Joint Genome Institute"/>
            <person name="Min B."/>
            <person name="Riley R."/>
            <person name="Sierra-Patev S."/>
            <person name="Naranjo-Ortiz M."/>
            <person name="Looney B."/>
            <person name="Konkel Z."/>
            <person name="Slot J.C."/>
            <person name="Sakamoto Y."/>
            <person name="Steenwyk J.L."/>
            <person name="Rokas A."/>
            <person name="Carro J."/>
            <person name="Camarero S."/>
            <person name="Ferreira P."/>
            <person name="Molpeceres G."/>
            <person name="Ruiz-Duenas F.J."/>
            <person name="Serrano A."/>
            <person name="Henrissat B."/>
            <person name="Drula E."/>
            <person name="Hughes K.W."/>
            <person name="Mata J.L."/>
            <person name="Ishikawa N.K."/>
            <person name="Vargas-Isla R."/>
            <person name="Ushijima S."/>
            <person name="Smith C.A."/>
            <person name="Ahrendt S."/>
            <person name="Andreopoulos W."/>
            <person name="He G."/>
            <person name="Labutti K."/>
            <person name="Lipzen A."/>
            <person name="Ng V."/>
            <person name="Sandor L."/>
            <person name="Barry K."/>
            <person name="Martinez A.T."/>
            <person name="Xiao Y."/>
            <person name="Gibbons J.G."/>
            <person name="Terashima K."/>
            <person name="Hibbett D.S."/>
            <person name="Grigoriev I.V."/>
        </authorList>
    </citation>
    <scope>NUCLEOTIDE SEQUENCE</scope>
    <source>
        <strain evidence="1">TFB9207</strain>
    </source>
</reference>
<name>A0AA38U5C1_9AGAR</name>
<gene>
    <name evidence="1" type="ORF">F5878DRAFT_647255</name>
</gene>
<dbReference type="Proteomes" id="UP001163846">
    <property type="component" value="Unassembled WGS sequence"/>
</dbReference>
<dbReference type="AlphaFoldDB" id="A0AA38U5C1"/>
<organism evidence="1 2">
    <name type="scientific">Lentinula raphanica</name>
    <dbReference type="NCBI Taxonomy" id="153919"/>
    <lineage>
        <taxon>Eukaryota</taxon>
        <taxon>Fungi</taxon>
        <taxon>Dikarya</taxon>
        <taxon>Basidiomycota</taxon>
        <taxon>Agaricomycotina</taxon>
        <taxon>Agaricomycetes</taxon>
        <taxon>Agaricomycetidae</taxon>
        <taxon>Agaricales</taxon>
        <taxon>Marasmiineae</taxon>
        <taxon>Omphalotaceae</taxon>
        <taxon>Lentinula</taxon>
    </lineage>
</organism>
<protein>
    <submittedName>
        <fullName evidence="1">Uncharacterized protein</fullName>
    </submittedName>
</protein>
<evidence type="ECO:0000313" key="1">
    <source>
        <dbReference type="EMBL" id="KAJ3831885.1"/>
    </source>
</evidence>
<accession>A0AA38U5C1</accession>
<keyword evidence="2" id="KW-1185">Reference proteome</keyword>
<dbReference type="EMBL" id="MU807180">
    <property type="protein sequence ID" value="KAJ3831885.1"/>
    <property type="molecule type" value="Genomic_DNA"/>
</dbReference>
<proteinExistence type="predicted"/>